<evidence type="ECO:0000256" key="2">
    <source>
        <dbReference type="SAM" id="SignalP"/>
    </source>
</evidence>
<dbReference type="Gene3D" id="3.40.190.170">
    <property type="entry name" value="Bacterial extracellular solute-binding protein, family 7"/>
    <property type="match status" value="1"/>
</dbReference>
<dbReference type="Pfam" id="PF03480">
    <property type="entry name" value="DctP"/>
    <property type="match status" value="1"/>
</dbReference>
<keyword evidence="4" id="KW-1185">Reference proteome</keyword>
<evidence type="ECO:0000313" key="4">
    <source>
        <dbReference type="Proteomes" id="UP001595965"/>
    </source>
</evidence>
<reference evidence="4" key="1">
    <citation type="journal article" date="2019" name="Int. J. Syst. Evol. Microbiol.">
        <title>The Global Catalogue of Microorganisms (GCM) 10K type strain sequencing project: providing services to taxonomists for standard genome sequencing and annotation.</title>
        <authorList>
            <consortium name="The Broad Institute Genomics Platform"/>
            <consortium name="The Broad Institute Genome Sequencing Center for Infectious Disease"/>
            <person name="Wu L."/>
            <person name="Ma J."/>
        </authorList>
    </citation>
    <scope>NUCLEOTIDE SEQUENCE [LARGE SCALE GENOMIC DNA]</scope>
    <source>
        <strain evidence="4">CGMCC 1.12125</strain>
    </source>
</reference>
<evidence type="ECO:0000313" key="3">
    <source>
        <dbReference type="EMBL" id="MFC4429051.1"/>
    </source>
</evidence>
<dbReference type="PANTHER" id="PTHR33376:SF15">
    <property type="entry name" value="BLL6794 PROTEIN"/>
    <property type="match status" value="1"/>
</dbReference>
<dbReference type="PANTHER" id="PTHR33376">
    <property type="match status" value="1"/>
</dbReference>
<name>A0ABV8XVP7_9MICC</name>
<dbReference type="PROSITE" id="PS51257">
    <property type="entry name" value="PROKAR_LIPOPROTEIN"/>
    <property type="match status" value="1"/>
</dbReference>
<feature type="chain" id="PRO_5046280511" evidence="2">
    <location>
        <begin position="34"/>
        <end position="377"/>
    </location>
</feature>
<dbReference type="EMBL" id="JBHSEN010000001">
    <property type="protein sequence ID" value="MFC4429051.1"/>
    <property type="molecule type" value="Genomic_DNA"/>
</dbReference>
<dbReference type="InterPro" id="IPR018389">
    <property type="entry name" value="DctP_fam"/>
</dbReference>
<dbReference type="InterPro" id="IPR038404">
    <property type="entry name" value="TRAP_DctP_sf"/>
</dbReference>
<comment type="caution">
    <text evidence="3">The sequence shown here is derived from an EMBL/GenBank/DDBJ whole genome shotgun (WGS) entry which is preliminary data.</text>
</comment>
<dbReference type="Proteomes" id="UP001595965">
    <property type="component" value="Unassembled WGS sequence"/>
</dbReference>
<accession>A0ABV8XVP7</accession>
<dbReference type="RefSeq" id="WP_344229029.1">
    <property type="nucleotide sequence ID" value="NZ_BAAALH010000002.1"/>
</dbReference>
<feature type="signal peptide" evidence="2">
    <location>
        <begin position="1"/>
        <end position="33"/>
    </location>
</feature>
<gene>
    <name evidence="3" type="primary">dctP</name>
    <name evidence="3" type="ORF">ACFO0K_05090</name>
</gene>
<organism evidence="3 4">
    <name type="scientific">Citricoccus alkalitolerans</name>
    <dbReference type="NCBI Taxonomy" id="246603"/>
    <lineage>
        <taxon>Bacteria</taxon>
        <taxon>Bacillati</taxon>
        <taxon>Actinomycetota</taxon>
        <taxon>Actinomycetes</taxon>
        <taxon>Micrococcales</taxon>
        <taxon>Micrococcaceae</taxon>
        <taxon>Citricoccus</taxon>
    </lineage>
</organism>
<proteinExistence type="predicted"/>
<evidence type="ECO:0000256" key="1">
    <source>
        <dbReference type="ARBA" id="ARBA00022729"/>
    </source>
</evidence>
<keyword evidence="1 2" id="KW-0732">Signal</keyword>
<protein>
    <submittedName>
        <fullName evidence="3">TRAP transporter substrate-binding protein DctP</fullName>
    </submittedName>
</protein>
<dbReference type="NCBIfam" id="NF037995">
    <property type="entry name" value="TRAP_S1"/>
    <property type="match status" value="1"/>
</dbReference>
<sequence length="377" mass="40751">MPVRRTEGTPRPRRMLASVAGIAAAGLFLTACAGGEAGGGGDGEESVNLTVASWANPGSVDEAVMEYWTGEVENRSEGRITFDISYAASLCSADEIPECVRDGRADVGQTIADYAPQLFPQTTVVSIPFLTQNNQAFTQAIWELSTEHEGAAGLWEGNGLKMIGHNPAGRLLLGSKEPVESMDDIAGKRWRMAGPYTQMAIESAGGSNVALTAPETYEGVERGIADAAGFPMDGLMSFQLKDILPNWTDPGLGQYTSTGLWMNLDTYEGLPDDLKQIVDEVNEDYNHGGVATVFEEITLEQCDPVLETIGQIEEWDDAESERWREALGTAPEEKWIADAEAAGLEDAEGYLEMYKEKMDSFEGETPKDPSLVCSDRA</sequence>